<feature type="repeat" description="TPR" evidence="3">
    <location>
        <begin position="917"/>
        <end position="950"/>
    </location>
</feature>
<dbReference type="InterPro" id="IPR001867">
    <property type="entry name" value="OmpR/PhoB-type_DNA-bd"/>
</dbReference>
<dbReference type="InterPro" id="IPR049945">
    <property type="entry name" value="AAA_22"/>
</dbReference>
<dbReference type="Pfam" id="PF13401">
    <property type="entry name" value="AAA_22"/>
    <property type="match status" value="1"/>
</dbReference>
<dbReference type="InterPro" id="IPR011990">
    <property type="entry name" value="TPR-like_helical_dom_sf"/>
</dbReference>
<dbReference type="PANTHER" id="PTHR47691:SF3">
    <property type="entry name" value="HTH-TYPE TRANSCRIPTIONAL REGULATOR RV0890C-RELATED"/>
    <property type="match status" value="1"/>
</dbReference>
<dbReference type="SMART" id="SM01043">
    <property type="entry name" value="BTAD"/>
    <property type="match status" value="1"/>
</dbReference>
<dbReference type="PROSITE" id="PS50005">
    <property type="entry name" value="TPR"/>
    <property type="match status" value="1"/>
</dbReference>
<evidence type="ECO:0000313" key="6">
    <source>
        <dbReference type="EMBL" id="MBE1611532.1"/>
    </source>
</evidence>
<dbReference type="InterPro" id="IPR019734">
    <property type="entry name" value="TPR_rpt"/>
</dbReference>
<dbReference type="Proteomes" id="UP000638648">
    <property type="component" value="Unassembled WGS sequence"/>
</dbReference>
<comment type="caution">
    <text evidence="6">The sequence shown here is derived from an EMBL/GenBank/DDBJ whole genome shotgun (WGS) entry which is preliminary data.</text>
</comment>
<name>A0A927N9P2_9ACTN</name>
<keyword evidence="7" id="KW-1185">Reference proteome</keyword>
<dbReference type="Pfam" id="PF25872">
    <property type="entry name" value="HTH_77"/>
    <property type="match status" value="1"/>
</dbReference>
<dbReference type="GO" id="GO:0000160">
    <property type="term" value="P:phosphorelay signal transduction system"/>
    <property type="evidence" value="ECO:0007669"/>
    <property type="project" value="InterPro"/>
</dbReference>
<dbReference type="CDD" id="cd15831">
    <property type="entry name" value="BTAD"/>
    <property type="match status" value="1"/>
</dbReference>
<evidence type="ECO:0000256" key="4">
    <source>
        <dbReference type="PROSITE-ProRule" id="PRU01091"/>
    </source>
</evidence>
<keyword evidence="2 4" id="KW-0238">DNA-binding</keyword>
<accession>A0A927N9P2</accession>
<dbReference type="GO" id="GO:0016887">
    <property type="term" value="F:ATP hydrolysis activity"/>
    <property type="evidence" value="ECO:0007669"/>
    <property type="project" value="InterPro"/>
</dbReference>
<protein>
    <submittedName>
        <fullName evidence="6">ATPase/DNA-binding winged helix-turn-helix (WHTH) protein</fullName>
    </submittedName>
</protein>
<dbReference type="SMART" id="SM00028">
    <property type="entry name" value="TPR"/>
    <property type="match status" value="4"/>
</dbReference>
<sequence length="1056" mass="113388">MRFGILGPTRAWHEDGSEVALGGPTRRALLALLLLRDGTVVPPDQLIDDLYGEDVPAGAAHALQSQVSRLRQTLRADATIERLPTGYRLSVESDRIDAVRFERLADEGREALLAGEARAAAEALRTALTLWRGPALADAAEATSARPHVARLEERRLAAQEDRIEADLRRGAARSVLPEVRELVEHQPLRERLHVLFMQALRAEARQAEALAVFERIRHRLADELGADPGPELAEVHRELLRGDRRPAAPVLPAQLTTFVGRDDDVPGVEALLGSARLVTLVGPGGAGKTRLAIEVASRLSDTCFVEISPLRDERELPPAILAALGLRDGGLFAPGSGTTPVDRLAAALADRPLLLVLDNCEHLVEPLAALAQRLLAGAPGLRVLATSREPLGITGEHLWPVGPLPLAAATRLFADRAAAVRPGFVVEDASAELVRRICADLDGLPLAIELAAARMRGLELTDLAGRLDDRFRLLTRGSRTAQARHRTLRAVVAWSWDLLSEAEQVMARRLSVFVGGTTVEAAARVCGFPDASEAEDLLDSLADKSLLDVTSGRYHMLATIQAYCAERLDAAGETERLDRAHAGYFLDLATTAEPHLLRSEQLDWLAVLDADQENLQAALRRRIEVRDVEVAMRLLATLSSYLWIRGLRGTVAGQAVALLDLVGTDPPAGLEEAYILCGLSAAADSAGREAWSRHRPAAEALLAGRPRHHPVITFVWPILNAGAADPHVALTVIKAGMASTDPWERAVAQLVWGYPHLTSGDLGAAEREFSAALAAFRSVGDRWGTAVALDALAGLSAMCGDHARALALTDEALLLAEELNATEDLADLLCNRADYRLRAEALAPPGRESLALARTDYDRAAEIARRAAHPTYLAAALRGRGDIAWLEGDLPTARRCYEDALARFEPHWIKSIGNRTNALFGLGRVAVQEGDLAQARERFRAAVEVAAFGGPLHECVDAVTALAEITLREGDAVTAAQLLGVAAAFRAVVVDHDPVVARVADAARTVLGASGYDAAYSAGSRRNYGEALRLLGVPESVIASSPYTTLAEQDWPPPS</sequence>
<evidence type="ECO:0000256" key="2">
    <source>
        <dbReference type="ARBA" id="ARBA00023125"/>
    </source>
</evidence>
<evidence type="ECO:0000259" key="5">
    <source>
        <dbReference type="PROSITE" id="PS51755"/>
    </source>
</evidence>
<dbReference type="EMBL" id="JADBEM010000001">
    <property type="protein sequence ID" value="MBE1611532.1"/>
    <property type="molecule type" value="Genomic_DNA"/>
</dbReference>
<dbReference type="Pfam" id="PF00486">
    <property type="entry name" value="Trans_reg_C"/>
    <property type="match status" value="1"/>
</dbReference>
<organism evidence="6 7">
    <name type="scientific">Actinopolymorpha pittospori</name>
    <dbReference type="NCBI Taxonomy" id="648752"/>
    <lineage>
        <taxon>Bacteria</taxon>
        <taxon>Bacillati</taxon>
        <taxon>Actinomycetota</taxon>
        <taxon>Actinomycetes</taxon>
        <taxon>Propionibacteriales</taxon>
        <taxon>Actinopolymorphaceae</taxon>
        <taxon>Actinopolymorpha</taxon>
    </lineage>
</organism>
<dbReference type="Pfam" id="PF03704">
    <property type="entry name" value="BTAD"/>
    <property type="match status" value="1"/>
</dbReference>
<proteinExistence type="inferred from homology"/>
<evidence type="ECO:0000256" key="3">
    <source>
        <dbReference type="PROSITE-ProRule" id="PRU00339"/>
    </source>
</evidence>
<evidence type="ECO:0000256" key="1">
    <source>
        <dbReference type="ARBA" id="ARBA00005820"/>
    </source>
</evidence>
<dbReference type="InterPro" id="IPR058852">
    <property type="entry name" value="HTH_77"/>
</dbReference>
<dbReference type="SMART" id="SM00862">
    <property type="entry name" value="Trans_reg_C"/>
    <property type="match status" value="1"/>
</dbReference>
<dbReference type="InterPro" id="IPR027417">
    <property type="entry name" value="P-loop_NTPase"/>
</dbReference>
<reference evidence="6" key="1">
    <citation type="submission" date="2020-10" db="EMBL/GenBank/DDBJ databases">
        <title>Sequencing the genomes of 1000 actinobacteria strains.</title>
        <authorList>
            <person name="Klenk H.-P."/>
        </authorList>
    </citation>
    <scope>NUCLEOTIDE SEQUENCE</scope>
    <source>
        <strain evidence="6">DSM 45354</strain>
    </source>
</reference>
<dbReference type="SUPFAM" id="SSF46894">
    <property type="entry name" value="C-terminal effector domain of the bipartite response regulators"/>
    <property type="match status" value="1"/>
</dbReference>
<dbReference type="GO" id="GO:0006355">
    <property type="term" value="P:regulation of DNA-templated transcription"/>
    <property type="evidence" value="ECO:0007669"/>
    <property type="project" value="InterPro"/>
</dbReference>
<dbReference type="InterPro" id="IPR016032">
    <property type="entry name" value="Sig_transdc_resp-reg_C-effctor"/>
</dbReference>
<comment type="similarity">
    <text evidence="1">Belongs to the AfsR/DnrI/RedD regulatory family.</text>
</comment>
<keyword evidence="3" id="KW-0802">TPR repeat</keyword>
<dbReference type="InterPro" id="IPR036388">
    <property type="entry name" value="WH-like_DNA-bd_sf"/>
</dbReference>
<dbReference type="PRINTS" id="PR00364">
    <property type="entry name" value="DISEASERSIST"/>
</dbReference>
<dbReference type="SUPFAM" id="SSF52540">
    <property type="entry name" value="P-loop containing nucleoside triphosphate hydrolases"/>
    <property type="match status" value="1"/>
</dbReference>
<dbReference type="Gene3D" id="1.10.10.10">
    <property type="entry name" value="Winged helix-like DNA-binding domain superfamily/Winged helix DNA-binding domain"/>
    <property type="match status" value="1"/>
</dbReference>
<evidence type="ECO:0000313" key="7">
    <source>
        <dbReference type="Proteomes" id="UP000638648"/>
    </source>
</evidence>
<dbReference type="PROSITE" id="PS51755">
    <property type="entry name" value="OMPR_PHOB"/>
    <property type="match status" value="1"/>
</dbReference>
<dbReference type="InterPro" id="IPR005158">
    <property type="entry name" value="BTAD"/>
</dbReference>
<feature type="domain" description="OmpR/PhoB-type" evidence="5">
    <location>
        <begin position="1"/>
        <end position="91"/>
    </location>
</feature>
<dbReference type="Gene3D" id="1.25.40.10">
    <property type="entry name" value="Tetratricopeptide repeat domain"/>
    <property type="match status" value="2"/>
</dbReference>
<dbReference type="AlphaFoldDB" id="A0A927N9P2"/>
<dbReference type="SUPFAM" id="SSF48452">
    <property type="entry name" value="TPR-like"/>
    <property type="match status" value="2"/>
</dbReference>
<feature type="DNA-binding region" description="OmpR/PhoB-type" evidence="4">
    <location>
        <begin position="1"/>
        <end position="91"/>
    </location>
</feature>
<dbReference type="RefSeq" id="WP_192754732.1">
    <property type="nucleotide sequence ID" value="NZ_BAABJL010000210.1"/>
</dbReference>
<gene>
    <name evidence="6" type="ORF">HEB94_008380</name>
</gene>
<dbReference type="GO" id="GO:0003677">
    <property type="term" value="F:DNA binding"/>
    <property type="evidence" value="ECO:0007669"/>
    <property type="project" value="UniProtKB-UniRule"/>
</dbReference>
<dbReference type="PANTHER" id="PTHR47691">
    <property type="entry name" value="REGULATOR-RELATED"/>
    <property type="match status" value="1"/>
</dbReference>